<accession>A0A7M7NT30</accession>
<dbReference type="PANTHER" id="PTHR45632:SF3">
    <property type="entry name" value="KELCH-LIKE PROTEIN 32"/>
    <property type="match status" value="1"/>
</dbReference>
<dbReference type="RefSeq" id="XP_030840179.1">
    <property type="nucleotide sequence ID" value="XM_030984319.1"/>
</dbReference>
<evidence type="ECO:0000256" key="1">
    <source>
        <dbReference type="ARBA" id="ARBA00022441"/>
    </source>
</evidence>
<dbReference type="PANTHER" id="PTHR45632">
    <property type="entry name" value="LD33804P"/>
    <property type="match status" value="1"/>
</dbReference>
<evidence type="ECO:0000313" key="4">
    <source>
        <dbReference type="EnsemblMetazoa" id="XP_030840179"/>
    </source>
</evidence>
<keyword evidence="5" id="KW-1185">Reference proteome</keyword>
<dbReference type="GO" id="GO:0031463">
    <property type="term" value="C:Cul3-RING ubiquitin ligase complex"/>
    <property type="evidence" value="ECO:0000318"/>
    <property type="project" value="GO_Central"/>
</dbReference>
<dbReference type="PIRSF" id="PIRSF037037">
    <property type="entry name" value="Kelch-like_protein_gigaxonin"/>
    <property type="match status" value="1"/>
</dbReference>
<dbReference type="InterPro" id="IPR017096">
    <property type="entry name" value="BTB-kelch_protein"/>
</dbReference>
<dbReference type="Pfam" id="PF24681">
    <property type="entry name" value="Kelch_KLHDC2_KLHL20_DRC7"/>
    <property type="match status" value="1"/>
</dbReference>
<keyword evidence="1" id="KW-0880">Kelch repeat</keyword>
<evidence type="ECO:0000256" key="2">
    <source>
        <dbReference type="ARBA" id="ARBA00022737"/>
    </source>
</evidence>
<dbReference type="InterPro" id="IPR015915">
    <property type="entry name" value="Kelch-typ_b-propeller"/>
</dbReference>
<name>A0A7M7NT30_STRPU</name>
<reference evidence="4" key="2">
    <citation type="submission" date="2021-01" db="UniProtKB">
        <authorList>
            <consortium name="EnsemblMetazoa"/>
        </authorList>
    </citation>
    <scope>IDENTIFICATION</scope>
</reference>
<dbReference type="SUPFAM" id="SSF54695">
    <property type="entry name" value="POZ domain"/>
    <property type="match status" value="1"/>
</dbReference>
<dbReference type="Gene3D" id="1.25.40.420">
    <property type="match status" value="1"/>
</dbReference>
<dbReference type="SMART" id="SM00612">
    <property type="entry name" value="Kelch"/>
    <property type="match status" value="3"/>
</dbReference>
<proteinExistence type="predicted"/>
<dbReference type="InParanoid" id="A0A7M7NT30"/>
<evidence type="ECO:0000259" key="3">
    <source>
        <dbReference type="PROSITE" id="PS50097"/>
    </source>
</evidence>
<dbReference type="OMA" id="CERYNIC"/>
<dbReference type="Proteomes" id="UP000007110">
    <property type="component" value="Unassembled WGS sequence"/>
</dbReference>
<dbReference type="EnsemblMetazoa" id="XM_030984319">
    <property type="protein sequence ID" value="XP_030840179"/>
    <property type="gene ID" value="LOC575978"/>
</dbReference>
<dbReference type="Pfam" id="PF07707">
    <property type="entry name" value="BACK"/>
    <property type="match status" value="1"/>
</dbReference>
<dbReference type="InterPro" id="IPR011705">
    <property type="entry name" value="BACK"/>
</dbReference>
<dbReference type="GeneID" id="575978"/>
<keyword evidence="2" id="KW-0677">Repeat</keyword>
<dbReference type="PROSITE" id="PS50097">
    <property type="entry name" value="BTB"/>
    <property type="match status" value="1"/>
</dbReference>
<dbReference type="GO" id="GO:1990756">
    <property type="term" value="F:ubiquitin-like ligase-substrate adaptor activity"/>
    <property type="evidence" value="ECO:0000318"/>
    <property type="project" value="GO_Central"/>
</dbReference>
<sequence>MFINMDKESKITLTATNKQGWPNMANSTFNTFRQSEHSLCDVFLRGDDEMEPIPAQRHVLAANSLYFNAMFASGFVESKPDHREISIGGVDTEILSFIVEFLYVGSCRLPSGTMRRVMDLLAASNMLQVDELSRACTIYLEKCLDSDSALELWLSAESCRVSDLAETFKKFVQSYFRSISRSQRVLELDLQDMAALLGLEEVNLGNAANEDTLVELLLRWLTNNPKALDSNLLPVLSKICWSEASQECKDKFREKLAEISKDSSSESFQAEEVFDISKSSSLNQSFNRNFSCSVCAIEGLQNSRAGRRCPQTSSMEVADIDRRTGTVLRQWSGEFKGGYCFLQYHGNLYVSSNSYHRDNKHIDVLCLSVADVMNANLKVPKTRSWDVGSVWWDLFHKQEYAHAIDEERGIVYLCGCASHNFPALPKQVLKLDIENNDCTELTSLPAVRAHHTAIVVEGDLFVLGGEEDWSWSGTYNPVSTVLKYDWMNNEWKEVSPMLDPRTNGAYACVDGKIYASGGSTSVDHSRNVEVYDPSLDIWTKLSPMSVPRDNHRLVAVGKYLFAMGGESFTEEDGACSWIILNTVERYSITEGCWEAAWEMAKFRQEIMAFTV</sequence>
<dbReference type="KEGG" id="spu:575978"/>
<dbReference type="InterPro" id="IPR000210">
    <property type="entry name" value="BTB/POZ_dom"/>
</dbReference>
<feature type="domain" description="BTB" evidence="3">
    <location>
        <begin position="40"/>
        <end position="111"/>
    </location>
</feature>
<protein>
    <recommendedName>
        <fullName evidence="3">BTB domain-containing protein</fullName>
    </recommendedName>
</protein>
<dbReference type="OrthoDB" id="45365at2759"/>
<dbReference type="SMART" id="SM00225">
    <property type="entry name" value="BTB"/>
    <property type="match status" value="1"/>
</dbReference>
<dbReference type="SUPFAM" id="SSF117281">
    <property type="entry name" value="Kelch motif"/>
    <property type="match status" value="1"/>
</dbReference>
<dbReference type="GO" id="GO:0005737">
    <property type="term" value="C:cytoplasm"/>
    <property type="evidence" value="ECO:0000318"/>
    <property type="project" value="GO_Central"/>
</dbReference>
<dbReference type="InterPro" id="IPR006652">
    <property type="entry name" value="Kelch_1"/>
</dbReference>
<evidence type="ECO:0000313" key="5">
    <source>
        <dbReference type="Proteomes" id="UP000007110"/>
    </source>
</evidence>
<dbReference type="Pfam" id="PF00651">
    <property type="entry name" value="BTB"/>
    <property type="match status" value="1"/>
</dbReference>
<dbReference type="AlphaFoldDB" id="A0A7M7NT30"/>
<dbReference type="Gene3D" id="2.120.10.80">
    <property type="entry name" value="Kelch-type beta propeller"/>
    <property type="match status" value="1"/>
</dbReference>
<dbReference type="GO" id="GO:0043161">
    <property type="term" value="P:proteasome-mediated ubiquitin-dependent protein catabolic process"/>
    <property type="evidence" value="ECO:0000318"/>
    <property type="project" value="GO_Central"/>
</dbReference>
<dbReference type="Gene3D" id="3.30.710.10">
    <property type="entry name" value="Potassium Channel Kv1.1, Chain A"/>
    <property type="match status" value="1"/>
</dbReference>
<organism evidence="4 5">
    <name type="scientific">Strongylocentrotus purpuratus</name>
    <name type="common">Purple sea urchin</name>
    <dbReference type="NCBI Taxonomy" id="7668"/>
    <lineage>
        <taxon>Eukaryota</taxon>
        <taxon>Metazoa</taxon>
        <taxon>Echinodermata</taxon>
        <taxon>Eleutherozoa</taxon>
        <taxon>Echinozoa</taxon>
        <taxon>Echinoidea</taxon>
        <taxon>Euechinoidea</taxon>
        <taxon>Echinacea</taxon>
        <taxon>Camarodonta</taxon>
        <taxon>Echinidea</taxon>
        <taxon>Strongylocentrotidae</taxon>
        <taxon>Strongylocentrotus</taxon>
    </lineage>
</organism>
<dbReference type="InterPro" id="IPR011333">
    <property type="entry name" value="SKP1/BTB/POZ_sf"/>
</dbReference>
<reference evidence="5" key="1">
    <citation type="submission" date="2015-02" db="EMBL/GenBank/DDBJ databases">
        <title>Genome sequencing for Strongylocentrotus purpuratus.</title>
        <authorList>
            <person name="Murali S."/>
            <person name="Liu Y."/>
            <person name="Vee V."/>
            <person name="English A."/>
            <person name="Wang M."/>
            <person name="Skinner E."/>
            <person name="Han Y."/>
            <person name="Muzny D.M."/>
            <person name="Worley K.C."/>
            <person name="Gibbs R.A."/>
        </authorList>
    </citation>
    <scope>NUCLEOTIDE SEQUENCE</scope>
</reference>